<organism evidence="2 3">
    <name type="scientific">Henosepilachna vigintioctopunctata</name>
    <dbReference type="NCBI Taxonomy" id="420089"/>
    <lineage>
        <taxon>Eukaryota</taxon>
        <taxon>Metazoa</taxon>
        <taxon>Ecdysozoa</taxon>
        <taxon>Arthropoda</taxon>
        <taxon>Hexapoda</taxon>
        <taxon>Insecta</taxon>
        <taxon>Pterygota</taxon>
        <taxon>Neoptera</taxon>
        <taxon>Endopterygota</taxon>
        <taxon>Coleoptera</taxon>
        <taxon>Polyphaga</taxon>
        <taxon>Cucujiformia</taxon>
        <taxon>Coccinelloidea</taxon>
        <taxon>Coccinellidae</taxon>
        <taxon>Epilachninae</taxon>
        <taxon>Epilachnini</taxon>
        <taxon>Henosepilachna</taxon>
    </lineage>
</organism>
<comment type="caution">
    <text evidence="2">The sequence shown here is derived from an EMBL/GenBank/DDBJ whole genome shotgun (WGS) entry which is preliminary data.</text>
</comment>
<gene>
    <name evidence="2" type="ORF">WA026_023791</name>
</gene>
<feature type="region of interest" description="Disordered" evidence="1">
    <location>
        <begin position="99"/>
        <end position="157"/>
    </location>
</feature>
<evidence type="ECO:0000313" key="3">
    <source>
        <dbReference type="Proteomes" id="UP001431783"/>
    </source>
</evidence>
<dbReference type="Proteomes" id="UP001431783">
    <property type="component" value="Unassembled WGS sequence"/>
</dbReference>
<keyword evidence="3" id="KW-1185">Reference proteome</keyword>
<evidence type="ECO:0000313" key="2">
    <source>
        <dbReference type="EMBL" id="KAK9887669.1"/>
    </source>
</evidence>
<evidence type="ECO:0000256" key="1">
    <source>
        <dbReference type="SAM" id="MobiDB-lite"/>
    </source>
</evidence>
<dbReference type="EMBL" id="JARQZJ010000119">
    <property type="protein sequence ID" value="KAK9887669.1"/>
    <property type="molecule type" value="Genomic_DNA"/>
</dbReference>
<name>A0AAW1V711_9CUCU</name>
<accession>A0AAW1V711</accession>
<sequence>MERRSFRTWIQKGKTYAEFSLRNQISKTPWFKTLYRPRNFITTLARLKTGHCLTPKHLYGIVLSFFTEIGCIAHKADKIRSTTEMKALMEKLILQMEEKRKQERVEDEKRREQEKLEKEKRQLEKEQRRAQEKLGRERQRQEFKQKRQQDKMNHEMN</sequence>
<dbReference type="AlphaFoldDB" id="A0AAW1V711"/>
<reference evidence="2 3" key="1">
    <citation type="submission" date="2023-03" db="EMBL/GenBank/DDBJ databases">
        <title>Genome insight into feeding habits of ladybird beetles.</title>
        <authorList>
            <person name="Li H.-S."/>
            <person name="Huang Y.-H."/>
            <person name="Pang H."/>
        </authorList>
    </citation>
    <scope>NUCLEOTIDE SEQUENCE [LARGE SCALE GENOMIC DNA]</scope>
    <source>
        <strain evidence="2">SYSU_2023b</strain>
        <tissue evidence="2">Whole body</tissue>
    </source>
</reference>
<proteinExistence type="predicted"/>
<protein>
    <submittedName>
        <fullName evidence="2">Uncharacterized protein</fullName>
    </submittedName>
</protein>